<sequence>MTDVLASPPVAAGSRRRARRPRGRPPAGPPPWLLAAGLGLVGLTGLAGCRRDRRWAWAALPALAAAAVLGWTGREPRRPVGSGRLLAPADGVVQGVRADPDGRTRVATFVGPLQVPLSRAPIAGVVSSVRRVRGGAGAAFGSAGERNERVVWHLDTELGDVEVVQIAGATGRRIATFLGAGDKVEGGTRIGRARAGSRVDVYLPPGVTPAVRVGMRVRAGQTRLDRD</sequence>
<evidence type="ECO:0000256" key="3">
    <source>
        <dbReference type="ARBA" id="ARBA00022793"/>
    </source>
</evidence>
<dbReference type="OrthoDB" id="9790893at2"/>
<feature type="compositionally biased region" description="Basic residues" evidence="11">
    <location>
        <begin position="14"/>
        <end position="23"/>
    </location>
</feature>
<keyword evidence="3" id="KW-0210">Decarboxylase</keyword>
<keyword evidence="7" id="KW-0594">Phospholipid biosynthesis</keyword>
<evidence type="ECO:0000256" key="12">
    <source>
        <dbReference type="SAM" id="Phobius"/>
    </source>
</evidence>
<keyword evidence="12" id="KW-0812">Transmembrane</keyword>
<dbReference type="PANTHER" id="PTHR35809">
    <property type="entry name" value="ARCHAETIDYLSERINE DECARBOXYLASE PROENZYME-RELATED"/>
    <property type="match status" value="1"/>
</dbReference>
<dbReference type="InterPro" id="IPR003817">
    <property type="entry name" value="PS_Dcarbxylase"/>
</dbReference>
<gene>
    <name evidence="13" type="ORF">CLV72_110140</name>
</gene>
<feature type="transmembrane region" description="Helical" evidence="12">
    <location>
        <begin position="55"/>
        <end position="73"/>
    </location>
</feature>
<dbReference type="RefSeq" id="WP_106252584.1">
    <property type="nucleotide sequence ID" value="NZ_PVZC01000010.1"/>
</dbReference>
<evidence type="ECO:0000256" key="10">
    <source>
        <dbReference type="ARBA" id="ARBA00023317"/>
    </source>
</evidence>
<feature type="region of interest" description="Disordered" evidence="11">
    <location>
        <begin position="1"/>
        <end position="29"/>
    </location>
</feature>
<reference evidence="13 14" key="1">
    <citation type="submission" date="2018-03" db="EMBL/GenBank/DDBJ databases">
        <title>Genomic Encyclopedia of Archaeal and Bacterial Type Strains, Phase II (KMG-II): from individual species to whole genera.</title>
        <authorList>
            <person name="Goeker M."/>
        </authorList>
    </citation>
    <scope>NUCLEOTIDE SEQUENCE [LARGE SCALE GENOMIC DNA]</scope>
    <source>
        <strain evidence="13 14">DSM 45601</strain>
    </source>
</reference>
<dbReference type="Proteomes" id="UP000237846">
    <property type="component" value="Unassembled WGS sequence"/>
</dbReference>
<evidence type="ECO:0000256" key="4">
    <source>
        <dbReference type="ARBA" id="ARBA00023098"/>
    </source>
</evidence>
<keyword evidence="2" id="KW-0444">Lipid biosynthesis</keyword>
<keyword evidence="10" id="KW-0670">Pyruvate</keyword>
<evidence type="ECO:0000313" key="13">
    <source>
        <dbReference type="EMBL" id="PRX92380.1"/>
    </source>
</evidence>
<feature type="compositionally biased region" description="Low complexity" evidence="11">
    <location>
        <begin position="1"/>
        <end position="13"/>
    </location>
</feature>
<evidence type="ECO:0000313" key="14">
    <source>
        <dbReference type="Proteomes" id="UP000237846"/>
    </source>
</evidence>
<organism evidence="13 14">
    <name type="scientific">Allonocardiopsis opalescens</name>
    <dbReference type="NCBI Taxonomy" id="1144618"/>
    <lineage>
        <taxon>Bacteria</taxon>
        <taxon>Bacillati</taxon>
        <taxon>Actinomycetota</taxon>
        <taxon>Actinomycetes</taxon>
        <taxon>Streptosporangiales</taxon>
        <taxon>Allonocardiopsis</taxon>
    </lineage>
</organism>
<dbReference type="GO" id="GO:0008654">
    <property type="term" value="P:phospholipid biosynthetic process"/>
    <property type="evidence" value="ECO:0007669"/>
    <property type="project" value="UniProtKB-KW"/>
</dbReference>
<name>A0A2T0PU02_9ACTN</name>
<evidence type="ECO:0000256" key="11">
    <source>
        <dbReference type="SAM" id="MobiDB-lite"/>
    </source>
</evidence>
<evidence type="ECO:0000256" key="8">
    <source>
        <dbReference type="ARBA" id="ARBA00023239"/>
    </source>
</evidence>
<evidence type="ECO:0000256" key="7">
    <source>
        <dbReference type="ARBA" id="ARBA00023209"/>
    </source>
</evidence>
<keyword evidence="5 12" id="KW-0472">Membrane</keyword>
<keyword evidence="4" id="KW-0443">Lipid metabolism</keyword>
<keyword evidence="1" id="KW-1003">Cell membrane</keyword>
<keyword evidence="9" id="KW-1208">Phospholipid metabolism</keyword>
<feature type="transmembrane region" description="Helical" evidence="12">
    <location>
        <begin position="31"/>
        <end position="48"/>
    </location>
</feature>
<evidence type="ECO:0000256" key="2">
    <source>
        <dbReference type="ARBA" id="ARBA00022516"/>
    </source>
</evidence>
<evidence type="ECO:0000256" key="9">
    <source>
        <dbReference type="ARBA" id="ARBA00023264"/>
    </source>
</evidence>
<keyword evidence="6" id="KW-0865">Zymogen</keyword>
<evidence type="ECO:0000256" key="6">
    <source>
        <dbReference type="ARBA" id="ARBA00023145"/>
    </source>
</evidence>
<dbReference type="EMBL" id="PVZC01000010">
    <property type="protein sequence ID" value="PRX92380.1"/>
    <property type="molecule type" value="Genomic_DNA"/>
</dbReference>
<proteinExistence type="predicted"/>
<protein>
    <submittedName>
        <fullName evidence="13">Phosphatidylserine decarboxylase</fullName>
    </submittedName>
</protein>
<keyword evidence="14" id="KW-1185">Reference proteome</keyword>
<dbReference type="InterPro" id="IPR033175">
    <property type="entry name" value="PSD-A"/>
</dbReference>
<evidence type="ECO:0000256" key="5">
    <source>
        <dbReference type="ARBA" id="ARBA00023136"/>
    </source>
</evidence>
<dbReference type="Pfam" id="PF02666">
    <property type="entry name" value="PS_Dcarbxylase"/>
    <property type="match status" value="1"/>
</dbReference>
<accession>A0A2T0PU02</accession>
<dbReference type="PANTHER" id="PTHR35809:SF1">
    <property type="entry name" value="ARCHAETIDYLSERINE DECARBOXYLASE PROENZYME-RELATED"/>
    <property type="match status" value="1"/>
</dbReference>
<keyword evidence="12" id="KW-1133">Transmembrane helix</keyword>
<dbReference type="AlphaFoldDB" id="A0A2T0PU02"/>
<evidence type="ECO:0000256" key="1">
    <source>
        <dbReference type="ARBA" id="ARBA00022475"/>
    </source>
</evidence>
<keyword evidence="8" id="KW-0456">Lyase</keyword>
<comment type="caution">
    <text evidence="13">The sequence shown here is derived from an EMBL/GenBank/DDBJ whole genome shotgun (WGS) entry which is preliminary data.</text>
</comment>
<dbReference type="GO" id="GO:0004609">
    <property type="term" value="F:phosphatidylserine decarboxylase activity"/>
    <property type="evidence" value="ECO:0007669"/>
    <property type="project" value="InterPro"/>
</dbReference>